<name>A0A1X7FJ05_TRICW</name>
<evidence type="ECO:0000313" key="2">
    <source>
        <dbReference type="Proteomes" id="UP000192911"/>
    </source>
</evidence>
<dbReference type="STRING" id="28094.SAMN06295900_10990"/>
<organism evidence="1 2">
    <name type="scientific">Trinickia caryophylli</name>
    <name type="common">Paraburkholderia caryophylli</name>
    <dbReference type="NCBI Taxonomy" id="28094"/>
    <lineage>
        <taxon>Bacteria</taxon>
        <taxon>Pseudomonadati</taxon>
        <taxon>Pseudomonadota</taxon>
        <taxon>Betaproteobacteria</taxon>
        <taxon>Burkholderiales</taxon>
        <taxon>Burkholderiaceae</taxon>
        <taxon>Trinickia</taxon>
    </lineage>
</organism>
<dbReference type="EMBL" id="FXAH01000009">
    <property type="protein sequence ID" value="SMF53027.1"/>
    <property type="molecule type" value="Genomic_DNA"/>
</dbReference>
<proteinExistence type="predicted"/>
<gene>
    <name evidence="1" type="ORF">SAMN06295900_10990</name>
</gene>
<dbReference type="OrthoDB" id="8774604at2"/>
<sequence>MLCLPVLVAACAPAHYVTTEAPHYDPTVSARVRILTGNDLQNASIRPGTCYTAWWDTDPDRIDVDDGYFSRFKYSSRSVTIGMPPSPRPRMRTDGLVRKDMIREYVVDAGKPLAVLMGTGGGGTSVSWSCTAKAGFTPVPGQDYDIYLFVQPTGRHSHECAVVIRRIDDKGLDEPVEGHYIPACSASSSVSKNSASR</sequence>
<reference evidence="2" key="1">
    <citation type="submission" date="2017-04" db="EMBL/GenBank/DDBJ databases">
        <authorList>
            <person name="Varghese N."/>
            <person name="Submissions S."/>
        </authorList>
    </citation>
    <scope>NUCLEOTIDE SEQUENCE [LARGE SCALE GENOMIC DNA]</scope>
    <source>
        <strain evidence="2">Ballard 720</strain>
    </source>
</reference>
<evidence type="ECO:0000313" key="1">
    <source>
        <dbReference type="EMBL" id="SMF53027.1"/>
    </source>
</evidence>
<dbReference type="AlphaFoldDB" id="A0A1X7FJ05"/>
<dbReference type="Proteomes" id="UP000192911">
    <property type="component" value="Unassembled WGS sequence"/>
</dbReference>
<accession>A0A1X7FJ05</accession>
<dbReference type="GeneID" id="95549857"/>
<dbReference type="RefSeq" id="WP_085228638.1">
    <property type="nucleotide sequence ID" value="NZ_BSQD01000009.1"/>
</dbReference>
<protein>
    <submittedName>
        <fullName evidence="1">Uncharacterized protein</fullName>
    </submittedName>
</protein>
<keyword evidence="2" id="KW-1185">Reference proteome</keyword>